<dbReference type="RefSeq" id="XP_047779848.1">
    <property type="nucleotide sequence ID" value="XM_047926399.1"/>
</dbReference>
<accession>A0ABQ8KJ60</accession>
<dbReference type="EMBL" id="JADCUA010000008">
    <property type="protein sequence ID" value="KAH9837810.1"/>
    <property type="molecule type" value="Genomic_DNA"/>
</dbReference>
<evidence type="ECO:0000313" key="3">
    <source>
        <dbReference type="Proteomes" id="UP000814176"/>
    </source>
</evidence>
<dbReference type="Proteomes" id="UP000814176">
    <property type="component" value="Unassembled WGS sequence"/>
</dbReference>
<feature type="compositionally biased region" description="Basic and acidic residues" evidence="1">
    <location>
        <begin position="271"/>
        <end position="280"/>
    </location>
</feature>
<keyword evidence="3" id="KW-1185">Reference proteome</keyword>
<organism evidence="2 3">
    <name type="scientific">Rhodofomes roseus</name>
    <dbReference type="NCBI Taxonomy" id="34475"/>
    <lineage>
        <taxon>Eukaryota</taxon>
        <taxon>Fungi</taxon>
        <taxon>Dikarya</taxon>
        <taxon>Basidiomycota</taxon>
        <taxon>Agaricomycotina</taxon>
        <taxon>Agaricomycetes</taxon>
        <taxon>Polyporales</taxon>
        <taxon>Rhodofomes</taxon>
    </lineage>
</organism>
<evidence type="ECO:0008006" key="4">
    <source>
        <dbReference type="Google" id="ProtNLM"/>
    </source>
</evidence>
<evidence type="ECO:0000256" key="1">
    <source>
        <dbReference type="SAM" id="MobiDB-lite"/>
    </source>
</evidence>
<feature type="region of interest" description="Disordered" evidence="1">
    <location>
        <begin position="24"/>
        <end position="47"/>
    </location>
</feature>
<protein>
    <recommendedName>
        <fullName evidence="4">SMP domain-containing protein</fullName>
    </recommendedName>
</protein>
<comment type="caution">
    <text evidence="2">The sequence shown here is derived from an EMBL/GenBank/DDBJ whole genome shotgun (WGS) entry which is preliminary data.</text>
</comment>
<gene>
    <name evidence="2" type="ORF">C8Q71DRAFT_833577</name>
</gene>
<name>A0ABQ8KJ60_9APHY</name>
<sequence>MIETQTAPSIITSEVPVVNGDILRTTGSPDVEPIADGAAPPKTAATRRPSIADAVGIDLEAVGKAEARKIMSEEHRVLGFRPPHGSLAAEVQAAAAKHPEGKAGKQLPDPVTLKELARQDAQRILAERKTNIEASPPGSKAIHLNGTAKAVKPPATGGVNLASLSAAEARTLMSHEHKALGFRPPPGSLAAEAQAAAAKHPDGAAVIPVVDPEVLKDIALKDAERIKADRELNMVGEVNVSTLGEAGAEQLVDATREALGHTPPLDSLAGEAKRAAEAHPEGGSFPVMDGDVQRIEEAGRQEGEKLKAQESLDVDGEQTHSVNGLVGDVASLKLSDVRRTSSGSGLASPENFAMKHGVGTVLRSSAMRRTETGDSVEIIGDVIG</sequence>
<proteinExistence type="predicted"/>
<dbReference type="GeneID" id="72007131"/>
<feature type="compositionally biased region" description="Low complexity" evidence="1">
    <location>
        <begin position="38"/>
        <end position="47"/>
    </location>
</feature>
<evidence type="ECO:0000313" key="2">
    <source>
        <dbReference type="EMBL" id="KAH9837810.1"/>
    </source>
</evidence>
<reference evidence="2 3" key="1">
    <citation type="journal article" date="2021" name="Environ. Microbiol.">
        <title>Gene family expansions and transcriptome signatures uncover fungal adaptations to wood decay.</title>
        <authorList>
            <person name="Hage H."/>
            <person name="Miyauchi S."/>
            <person name="Viragh M."/>
            <person name="Drula E."/>
            <person name="Min B."/>
            <person name="Chaduli D."/>
            <person name="Navarro D."/>
            <person name="Favel A."/>
            <person name="Norest M."/>
            <person name="Lesage-Meessen L."/>
            <person name="Balint B."/>
            <person name="Merenyi Z."/>
            <person name="de Eugenio L."/>
            <person name="Morin E."/>
            <person name="Martinez A.T."/>
            <person name="Baldrian P."/>
            <person name="Stursova M."/>
            <person name="Martinez M.J."/>
            <person name="Novotny C."/>
            <person name="Magnuson J.K."/>
            <person name="Spatafora J.W."/>
            <person name="Maurice S."/>
            <person name="Pangilinan J."/>
            <person name="Andreopoulos W."/>
            <person name="LaButti K."/>
            <person name="Hundley H."/>
            <person name="Na H."/>
            <person name="Kuo A."/>
            <person name="Barry K."/>
            <person name="Lipzen A."/>
            <person name="Henrissat B."/>
            <person name="Riley R."/>
            <person name="Ahrendt S."/>
            <person name="Nagy L.G."/>
            <person name="Grigoriev I.V."/>
            <person name="Martin F."/>
            <person name="Rosso M.N."/>
        </authorList>
    </citation>
    <scope>NUCLEOTIDE SEQUENCE [LARGE SCALE GENOMIC DNA]</scope>
    <source>
        <strain evidence="2 3">CIRM-BRFM 1785</strain>
    </source>
</reference>
<feature type="region of interest" description="Disordered" evidence="1">
    <location>
        <begin position="260"/>
        <end position="288"/>
    </location>
</feature>